<keyword evidence="3" id="KW-1185">Reference proteome</keyword>
<protein>
    <submittedName>
        <fullName evidence="2">Uncharacterized protein</fullName>
    </submittedName>
</protein>
<organism evidence="2 3">
    <name type="scientific">Nonomuraea jiangxiensis</name>
    <dbReference type="NCBI Taxonomy" id="633440"/>
    <lineage>
        <taxon>Bacteria</taxon>
        <taxon>Bacillati</taxon>
        <taxon>Actinomycetota</taxon>
        <taxon>Actinomycetes</taxon>
        <taxon>Streptosporangiales</taxon>
        <taxon>Streptosporangiaceae</taxon>
        <taxon>Nonomuraea</taxon>
    </lineage>
</organism>
<gene>
    <name evidence="2" type="ORF">SAMN05421869_12757</name>
</gene>
<name>A0A1G9L1U7_9ACTN</name>
<dbReference type="AlphaFoldDB" id="A0A1G9L1U7"/>
<feature type="region of interest" description="Disordered" evidence="1">
    <location>
        <begin position="317"/>
        <end position="387"/>
    </location>
</feature>
<evidence type="ECO:0000313" key="3">
    <source>
        <dbReference type="Proteomes" id="UP000199202"/>
    </source>
</evidence>
<feature type="compositionally biased region" description="Basic residues" evidence="1">
    <location>
        <begin position="68"/>
        <end position="79"/>
    </location>
</feature>
<proteinExistence type="predicted"/>
<accession>A0A1G9L1U7</accession>
<evidence type="ECO:0000256" key="1">
    <source>
        <dbReference type="SAM" id="MobiDB-lite"/>
    </source>
</evidence>
<evidence type="ECO:0000313" key="2">
    <source>
        <dbReference type="EMBL" id="SDL55804.1"/>
    </source>
</evidence>
<dbReference type="STRING" id="633440.SAMN05421869_12757"/>
<dbReference type="Proteomes" id="UP000199202">
    <property type="component" value="Unassembled WGS sequence"/>
</dbReference>
<dbReference type="EMBL" id="FNDJ01000027">
    <property type="protein sequence ID" value="SDL55804.1"/>
    <property type="molecule type" value="Genomic_DNA"/>
</dbReference>
<reference evidence="2 3" key="1">
    <citation type="submission" date="2016-10" db="EMBL/GenBank/DDBJ databases">
        <authorList>
            <person name="de Groot N.N."/>
        </authorList>
    </citation>
    <scope>NUCLEOTIDE SEQUENCE [LARGE SCALE GENOMIC DNA]</scope>
    <source>
        <strain evidence="2 3">CGMCC 4.6533</strain>
    </source>
</reference>
<sequence>MPPTGKSTFIASAGDVILIVIIISRPEISGPWLRTFPETTVFHGSWRGRQVIVPTILDRYGGARALGRRGRGNVGHRRTGQGNTDRPLSTNLPHPLTPLLPFPLTTRAAFPFITRATFLLAARTASPLARRTAFSLATRTAYLAVVKQLIALTTPARRFIAVDEPTPLIPPFPITARWPAPFAAHVPLRRTVPPHVPLRSIVRPPLRAPTRVVLGFSNGAHFNLSKVAQPYFRRGTQLGLRGTRNPSRTPHRVLVFNAAALQRTDITRTEIQRTRRRYFLARSLGRGRLRPFGLGCCLPPIAGRRRGPRTALLGDTCLGDGQDHSRPSRCGPRGRGTFVRPRDPYSISRGCTGTRSSGSRGHGVGRGGRERTPSGPGTSMGAEQQQQ</sequence>
<feature type="compositionally biased region" description="Polar residues" evidence="1">
    <location>
        <begin position="375"/>
        <end position="387"/>
    </location>
</feature>
<feature type="region of interest" description="Disordered" evidence="1">
    <location>
        <begin position="68"/>
        <end position="90"/>
    </location>
</feature>
<feature type="compositionally biased region" description="Low complexity" evidence="1">
    <location>
        <begin position="346"/>
        <end position="359"/>
    </location>
</feature>